<dbReference type="SMART" id="SM00413">
    <property type="entry name" value="ETS"/>
    <property type="match status" value="1"/>
</dbReference>
<feature type="region of interest" description="Disordered" evidence="14">
    <location>
        <begin position="1"/>
        <end position="28"/>
    </location>
</feature>
<evidence type="ECO:0000256" key="4">
    <source>
        <dbReference type="ARBA" id="ARBA00023125"/>
    </source>
</evidence>
<accession>A0AAE0UV55</accession>
<evidence type="ECO:0000256" key="13">
    <source>
        <dbReference type="RuleBase" id="RU004019"/>
    </source>
</evidence>
<dbReference type="PANTHER" id="PTHR11849">
    <property type="entry name" value="ETS"/>
    <property type="match status" value="1"/>
</dbReference>
<dbReference type="GO" id="GO:0030154">
    <property type="term" value="P:cell differentiation"/>
    <property type="evidence" value="ECO:0007669"/>
    <property type="project" value="TreeGrafter"/>
</dbReference>
<reference evidence="17" key="1">
    <citation type="submission" date="2023-06" db="EMBL/GenBank/DDBJ databases">
        <title>Male Hemibagrus guttatus genome.</title>
        <authorList>
            <person name="Bian C."/>
        </authorList>
    </citation>
    <scope>NUCLEOTIDE SEQUENCE</scope>
    <source>
        <strain evidence="17">Male_cb2023</strain>
        <tissue evidence="17">Muscle</tissue>
    </source>
</reference>
<name>A0AAE0UV55_9TELE</name>
<evidence type="ECO:0000259" key="16">
    <source>
        <dbReference type="PROSITE" id="PS51433"/>
    </source>
</evidence>
<dbReference type="InterPro" id="IPR036390">
    <property type="entry name" value="WH_DNA-bd_sf"/>
</dbReference>
<keyword evidence="5" id="KW-0010">Activator</keyword>
<dbReference type="FunFam" id="1.10.150.50:FF:000050">
    <property type="entry name" value="SAM pointed domain containing ETS transcription factor"/>
    <property type="match status" value="1"/>
</dbReference>
<dbReference type="GO" id="GO:0043565">
    <property type="term" value="F:sequence-specific DNA binding"/>
    <property type="evidence" value="ECO:0007669"/>
    <property type="project" value="InterPro"/>
</dbReference>
<evidence type="ECO:0000256" key="6">
    <source>
        <dbReference type="ARBA" id="ARBA00023163"/>
    </source>
</evidence>
<dbReference type="FunFam" id="1.10.10.10:FF:000220">
    <property type="entry name" value="SAM pointed domain-containing Ets transcription factor"/>
    <property type="match status" value="1"/>
</dbReference>
<dbReference type="InterPro" id="IPR036388">
    <property type="entry name" value="WH-like_DNA-bd_sf"/>
</dbReference>
<dbReference type="Pfam" id="PF01498">
    <property type="entry name" value="HTH_Tnp_Tc3_2"/>
    <property type="match status" value="1"/>
</dbReference>
<dbReference type="InterPro" id="IPR057667">
    <property type="entry name" value="HTH_SB"/>
</dbReference>
<dbReference type="InterPro" id="IPR003118">
    <property type="entry name" value="Pointed_dom"/>
</dbReference>
<dbReference type="PROSITE" id="PS51433">
    <property type="entry name" value="PNT"/>
    <property type="match status" value="1"/>
</dbReference>
<evidence type="ECO:0000256" key="1">
    <source>
        <dbReference type="ARBA" id="ARBA00004123"/>
    </source>
</evidence>
<keyword evidence="4 13" id="KW-0238">DNA-binding</keyword>
<dbReference type="InterPro" id="IPR013761">
    <property type="entry name" value="SAM/pointed_sf"/>
</dbReference>
<dbReference type="SMART" id="SM00251">
    <property type="entry name" value="SAM_PNT"/>
    <property type="match status" value="1"/>
</dbReference>
<feature type="non-terminal residue" evidence="17">
    <location>
        <position position="1"/>
    </location>
</feature>
<evidence type="ECO:0000256" key="3">
    <source>
        <dbReference type="ARBA" id="ARBA00023015"/>
    </source>
</evidence>
<dbReference type="Pfam" id="PF25787">
    <property type="entry name" value="HTH_SB"/>
    <property type="match status" value="1"/>
</dbReference>
<dbReference type="AlphaFoldDB" id="A0AAE0UV55"/>
<comment type="caution">
    <text evidence="17">The sequence shown here is derived from an EMBL/GenBank/DDBJ whole genome shotgun (WGS) entry which is preliminary data.</text>
</comment>
<dbReference type="Proteomes" id="UP001274896">
    <property type="component" value="Unassembled WGS sequence"/>
</dbReference>
<feature type="domain" description="ETS" evidence="15">
    <location>
        <begin position="618"/>
        <end position="701"/>
    </location>
</feature>
<dbReference type="InterPro" id="IPR047655">
    <property type="entry name" value="Transpos_IS630-like"/>
</dbReference>
<dbReference type="PRINTS" id="PR00454">
    <property type="entry name" value="ETSDOMAIN"/>
</dbReference>
<protein>
    <recommendedName>
        <fullName evidence="10">SAM pointed domain-containing Ets transcription factor</fullName>
    </recommendedName>
    <alternativeName>
        <fullName evidence="12">Prostate epithelium-specific Ets transcription factor</fullName>
    </alternativeName>
    <alternativeName>
        <fullName evidence="11">Prostate-derived Ets factor</fullName>
    </alternativeName>
</protein>
<dbReference type="Gene3D" id="1.10.10.10">
    <property type="entry name" value="Winged helix-like DNA-binding domain superfamily/Winged helix DNA-binding domain"/>
    <property type="match status" value="2"/>
</dbReference>
<evidence type="ECO:0000256" key="12">
    <source>
        <dbReference type="ARBA" id="ARBA00082636"/>
    </source>
</evidence>
<dbReference type="Pfam" id="PF00178">
    <property type="entry name" value="Ets"/>
    <property type="match status" value="1"/>
</dbReference>
<dbReference type="Gene3D" id="1.10.150.50">
    <property type="entry name" value="Transcription Factor, Ets-1"/>
    <property type="match status" value="1"/>
</dbReference>
<dbReference type="PROSITE" id="PS00346">
    <property type="entry name" value="ETS_DOMAIN_2"/>
    <property type="match status" value="1"/>
</dbReference>
<dbReference type="InterPro" id="IPR046328">
    <property type="entry name" value="ETS_fam"/>
</dbReference>
<dbReference type="SUPFAM" id="SSF46785">
    <property type="entry name" value="Winged helix' DNA-binding domain"/>
    <property type="match status" value="1"/>
</dbReference>
<dbReference type="Pfam" id="PF02198">
    <property type="entry name" value="SAM_PNT"/>
    <property type="match status" value="1"/>
</dbReference>
<dbReference type="InterPro" id="IPR038717">
    <property type="entry name" value="Tc1-like_DDE_dom"/>
</dbReference>
<evidence type="ECO:0000256" key="10">
    <source>
        <dbReference type="ARBA" id="ARBA00074631"/>
    </source>
</evidence>
<keyword evidence="6" id="KW-0804">Transcription</keyword>
<dbReference type="EMBL" id="JAUCMX010000017">
    <property type="protein sequence ID" value="KAK3518922.1"/>
    <property type="molecule type" value="Genomic_DNA"/>
</dbReference>
<dbReference type="GO" id="GO:0005634">
    <property type="term" value="C:nucleus"/>
    <property type="evidence" value="ECO:0007669"/>
    <property type="project" value="UniProtKB-SubCell"/>
</dbReference>
<keyword evidence="7 13" id="KW-0539">Nucleus</keyword>
<sequence>YKRHLSTTSNSQTPNSTMAKTKELSKDTRNKIVDLQQAGKTESAIGKQLGVKKSTVGTIIRKWKTYKTTDNLPRSGAPRKISPRGVKMITRTVSKNPRTTRGDLVNDLQRAGTKVTKATISNTLRRQGLKSCSARRVPLLKPVHVRARLKSAREHLDDPEEDWENVIWSDETKIELFGKNSTCRVWRRKNAELHPKNTIPTVKHGGGNIMLWGCSSAKGPGRLIRVKERMNGAMYREILSKNLLPSARALKMKRGWVFQHDNDPKHTARATKEWLRKKHFKVLEWSSQSPDLNPIENLWRELKIRVAQRQPQNITALEEICMEEWAKLPATAAEKASELRTHPSSFTRSEAVLQVQRKKGKKLKGQKTMMSSPSRSYIYIDVPVFPHTHLVSYSAEEHSKMFQGFPSMPEYLSHFDTPLSEDTARIARKTDAFMSMARQEELLECKEAEQDCVIDSTAGQSGQTDVEDTCLEQVQSLVLDEVQKDIEMACKLLNITSDPVEWSSGHVQKWLLWTEHLYHLPQVEKAFLHLSGSDLCMMSEDDFRQRCSPCGDVLFAHLDIWKTGSTFHSDFIQTDVHKVFINMIYGSQQFCMVVVLCGSAGADDLCAEADSSFSGQPIHLWQFLRELLLKPHNYGRSIRWINKEKGIFKIEDSAHVAKLWGIRKNRPAMNYDKLSRSIRQYYKKGIIKKPDVSQRLVYQFVHPV</sequence>
<dbReference type="Pfam" id="PF13358">
    <property type="entry name" value="DDE_3"/>
    <property type="match status" value="1"/>
</dbReference>
<gene>
    <name evidence="17" type="ORF">QTP70_015180</name>
</gene>
<dbReference type="InterPro" id="IPR000418">
    <property type="entry name" value="Ets_dom"/>
</dbReference>
<comment type="subunit">
    <text evidence="9">Interacts with the DNA-binding domain of the androgen receptor. Interacts with NKX3-1.</text>
</comment>
<organism evidence="17 18">
    <name type="scientific">Hemibagrus guttatus</name>
    <dbReference type="NCBI Taxonomy" id="175788"/>
    <lineage>
        <taxon>Eukaryota</taxon>
        <taxon>Metazoa</taxon>
        <taxon>Chordata</taxon>
        <taxon>Craniata</taxon>
        <taxon>Vertebrata</taxon>
        <taxon>Euteleostomi</taxon>
        <taxon>Actinopterygii</taxon>
        <taxon>Neopterygii</taxon>
        <taxon>Teleostei</taxon>
        <taxon>Ostariophysi</taxon>
        <taxon>Siluriformes</taxon>
        <taxon>Bagridae</taxon>
        <taxon>Hemibagrus</taxon>
    </lineage>
</organism>
<dbReference type="Gene3D" id="3.30.420.10">
    <property type="entry name" value="Ribonuclease H-like superfamily/Ribonuclease H"/>
    <property type="match status" value="1"/>
</dbReference>
<dbReference type="PROSITE" id="PS50061">
    <property type="entry name" value="ETS_DOMAIN_3"/>
    <property type="match status" value="1"/>
</dbReference>
<dbReference type="InterPro" id="IPR002492">
    <property type="entry name" value="Transposase_Tc1-like"/>
</dbReference>
<dbReference type="GO" id="GO:0015074">
    <property type="term" value="P:DNA integration"/>
    <property type="evidence" value="ECO:0007669"/>
    <property type="project" value="InterPro"/>
</dbReference>
<comment type="subcellular location">
    <subcellularLocation>
        <location evidence="1 13">Nucleus</location>
    </subcellularLocation>
</comment>
<evidence type="ECO:0000256" key="8">
    <source>
        <dbReference type="ARBA" id="ARBA00057194"/>
    </source>
</evidence>
<evidence type="ECO:0000313" key="18">
    <source>
        <dbReference type="Proteomes" id="UP001274896"/>
    </source>
</evidence>
<evidence type="ECO:0000313" key="17">
    <source>
        <dbReference type="EMBL" id="KAK3518922.1"/>
    </source>
</evidence>
<feature type="domain" description="PNT" evidence="16">
    <location>
        <begin position="481"/>
        <end position="565"/>
    </location>
</feature>
<evidence type="ECO:0000256" key="14">
    <source>
        <dbReference type="SAM" id="MobiDB-lite"/>
    </source>
</evidence>
<dbReference type="PANTHER" id="PTHR11849:SF182">
    <property type="entry name" value="SAM POINTED DOMAIN-CONTAINING ETS TRANSCRIPTION FACTOR"/>
    <property type="match status" value="1"/>
</dbReference>
<dbReference type="InterPro" id="IPR036397">
    <property type="entry name" value="RNaseH_sf"/>
</dbReference>
<dbReference type="InterPro" id="IPR009057">
    <property type="entry name" value="Homeodomain-like_sf"/>
</dbReference>
<evidence type="ECO:0000256" key="5">
    <source>
        <dbReference type="ARBA" id="ARBA00023159"/>
    </source>
</evidence>
<evidence type="ECO:0000259" key="15">
    <source>
        <dbReference type="PROSITE" id="PS50061"/>
    </source>
</evidence>
<evidence type="ECO:0000256" key="7">
    <source>
        <dbReference type="ARBA" id="ARBA00023242"/>
    </source>
</evidence>
<dbReference type="NCBIfam" id="NF033545">
    <property type="entry name" value="transpos_IS630"/>
    <property type="match status" value="1"/>
</dbReference>
<keyword evidence="3" id="KW-0805">Transcription regulation</keyword>
<dbReference type="GO" id="GO:0006313">
    <property type="term" value="P:DNA transposition"/>
    <property type="evidence" value="ECO:0007669"/>
    <property type="project" value="InterPro"/>
</dbReference>
<evidence type="ECO:0000256" key="2">
    <source>
        <dbReference type="ARBA" id="ARBA00005562"/>
    </source>
</evidence>
<dbReference type="GO" id="GO:0000122">
    <property type="term" value="P:negative regulation of transcription by RNA polymerase II"/>
    <property type="evidence" value="ECO:0007669"/>
    <property type="project" value="UniProtKB-ARBA"/>
</dbReference>
<comment type="similarity">
    <text evidence="2 13">Belongs to the ETS family.</text>
</comment>
<evidence type="ECO:0000256" key="9">
    <source>
        <dbReference type="ARBA" id="ARBA00062711"/>
    </source>
</evidence>
<dbReference type="SUPFAM" id="SSF46689">
    <property type="entry name" value="Homeodomain-like"/>
    <property type="match status" value="1"/>
</dbReference>
<dbReference type="GO" id="GO:0000981">
    <property type="term" value="F:DNA-binding transcription factor activity, RNA polymerase II-specific"/>
    <property type="evidence" value="ECO:0007669"/>
    <property type="project" value="TreeGrafter"/>
</dbReference>
<keyword evidence="18" id="KW-1185">Reference proteome</keyword>
<evidence type="ECO:0000256" key="11">
    <source>
        <dbReference type="ARBA" id="ARBA00082414"/>
    </source>
</evidence>
<dbReference type="SUPFAM" id="SSF47769">
    <property type="entry name" value="SAM/Pointed domain"/>
    <property type="match status" value="1"/>
</dbReference>
<proteinExistence type="inferred from homology"/>
<comment type="function">
    <text evidence="8">May function as an androgen-independent transactivator of the prostate-specific antigen (PSA) promoter. Binds to 5'-GGAT-3' DNA sequences. May play a role in the regulation of the prostate gland and/or prostate cancer development. Acts as a transcriptional activator for SERPINB5 promoter.</text>
</comment>
<feature type="compositionally biased region" description="Low complexity" evidence="14">
    <location>
        <begin position="1"/>
        <end position="17"/>
    </location>
</feature>